<evidence type="ECO:0000313" key="2">
    <source>
        <dbReference type="Proteomes" id="UP000217446"/>
    </source>
</evidence>
<proteinExistence type="predicted"/>
<reference evidence="2" key="1">
    <citation type="submission" date="2017-05" db="EMBL/GenBank/DDBJ databases">
        <title>Streptomyces olivochromogenes NBRC 3561 whole genome shotgun sequence.</title>
        <authorList>
            <person name="Dohra H."/>
            <person name="Kodani S."/>
        </authorList>
    </citation>
    <scope>NUCLEOTIDE SEQUENCE [LARGE SCALE GENOMIC DNA]</scope>
    <source>
        <strain evidence="2">NBRC 3561</strain>
    </source>
</reference>
<protein>
    <submittedName>
        <fullName evidence="1">Uncharacterized protein</fullName>
    </submittedName>
</protein>
<organism evidence="1 2">
    <name type="scientific">Streptomyces olivochromogenes</name>
    <dbReference type="NCBI Taxonomy" id="1963"/>
    <lineage>
        <taxon>Bacteria</taxon>
        <taxon>Bacillati</taxon>
        <taxon>Actinomycetota</taxon>
        <taxon>Actinomycetes</taxon>
        <taxon>Kitasatosporales</taxon>
        <taxon>Streptomycetaceae</taxon>
        <taxon>Streptomyces</taxon>
    </lineage>
</organism>
<name>A0A250V621_STROL</name>
<sequence length="97" mass="10278">MGAVRVDPGRPEQPELEVKRCAAADQLGDLADPHAATEVVGVFGAHLHGSEPPVLPDEVTDGQVLRNIVELGLRSLGASRIADRSAAGLRPHVFQLR</sequence>
<comment type="caution">
    <text evidence="1">The sequence shown here is derived from an EMBL/GenBank/DDBJ whole genome shotgun (WGS) entry which is preliminary data.</text>
</comment>
<gene>
    <name evidence="1" type="ORF">SO3561_01116</name>
</gene>
<evidence type="ECO:0000313" key="1">
    <source>
        <dbReference type="EMBL" id="GAX49627.1"/>
    </source>
</evidence>
<dbReference type="AlphaFoldDB" id="A0A250V621"/>
<dbReference type="STRING" id="1963.AQJ27_00485"/>
<dbReference type="EMBL" id="BDQI01000001">
    <property type="protein sequence ID" value="GAX49627.1"/>
    <property type="molecule type" value="Genomic_DNA"/>
</dbReference>
<keyword evidence="2" id="KW-1185">Reference proteome</keyword>
<dbReference type="Proteomes" id="UP000217446">
    <property type="component" value="Unassembled WGS sequence"/>
</dbReference>
<accession>A0A250V621</accession>